<keyword evidence="5" id="KW-1003">Cell membrane</keyword>
<dbReference type="GO" id="GO:0042626">
    <property type="term" value="F:ATPase-coupled transmembrane transporter activity"/>
    <property type="evidence" value="ECO:0007669"/>
    <property type="project" value="TreeGrafter"/>
</dbReference>
<gene>
    <name evidence="14" type="ORF">H7B67_14375</name>
</gene>
<evidence type="ECO:0000256" key="12">
    <source>
        <dbReference type="SAM" id="Phobius"/>
    </source>
</evidence>
<feature type="transmembrane region" description="Helical" evidence="12">
    <location>
        <begin position="362"/>
        <end position="380"/>
    </location>
</feature>
<evidence type="ECO:0000256" key="3">
    <source>
        <dbReference type="ARBA" id="ARBA00005417"/>
    </source>
</evidence>
<comment type="caution">
    <text evidence="14">The sequence shown here is derived from an EMBL/GenBank/DDBJ whole genome shotgun (WGS) entry which is preliminary data.</text>
</comment>
<evidence type="ECO:0000256" key="7">
    <source>
        <dbReference type="ARBA" id="ARBA00022741"/>
    </source>
</evidence>
<keyword evidence="4" id="KW-0813">Transport</keyword>
<evidence type="ECO:0000256" key="9">
    <source>
        <dbReference type="ARBA" id="ARBA00022967"/>
    </source>
</evidence>
<keyword evidence="15" id="KW-1185">Reference proteome</keyword>
<dbReference type="PANTHER" id="PTHR43553:SF24">
    <property type="entry name" value="ENERGY-COUPLING FACTOR TRANSPORTER ATP-BINDING PROTEIN ECFA1"/>
    <property type="match status" value="1"/>
</dbReference>
<dbReference type="GO" id="GO:0005524">
    <property type="term" value="F:ATP binding"/>
    <property type="evidence" value="ECO:0007669"/>
    <property type="project" value="UniProtKB-KW"/>
</dbReference>
<dbReference type="InterPro" id="IPR017871">
    <property type="entry name" value="ABC_transporter-like_CS"/>
</dbReference>
<dbReference type="GO" id="GO:0016887">
    <property type="term" value="F:ATP hydrolysis activity"/>
    <property type="evidence" value="ECO:0007669"/>
    <property type="project" value="InterPro"/>
</dbReference>
<dbReference type="PROSITE" id="PS00211">
    <property type="entry name" value="ABC_TRANSPORTER_1"/>
    <property type="match status" value="1"/>
</dbReference>
<dbReference type="InterPro" id="IPR050095">
    <property type="entry name" value="ECF_ABC_transporter_ATP-bd"/>
</dbReference>
<dbReference type="InterPro" id="IPR003339">
    <property type="entry name" value="ABC/ECF_trnsptr_transmembrane"/>
</dbReference>
<evidence type="ECO:0000256" key="2">
    <source>
        <dbReference type="ARBA" id="ARBA00004202"/>
    </source>
</evidence>
<dbReference type="Pfam" id="PF00005">
    <property type="entry name" value="ABC_tran"/>
    <property type="match status" value="1"/>
</dbReference>
<evidence type="ECO:0000259" key="13">
    <source>
        <dbReference type="PROSITE" id="PS50893"/>
    </source>
</evidence>
<sequence>MTLVRESDLLVRFRDDANPLLLRSGSITVLFGRNGAGKTYWLESMAGLHPGTGAEVRYGSLPLWKEGRRGRKARNPDALKAYAYSSQAPEEQLVGRTVEEELLETLKPYSLSSDERRRRMLAALEAVGWEESWLVRSPYRLSGGERRRLALACLLVAPSDWLLLDEPTAGLDAPGQEQLRQILAERAAREGQGVLLISHDTEWALPLADQVLLLAADGGSLRECSPEELLHHPDWWEEAGMAVPAWLKVLEPMLRTGIPISSVWKPSELARQWGRLVREAGESPPESSVVYRMDNASARQERQKGSRSSIAFFDPRALWLSYVLLSVAILAQQSWWGVAAGGAIAAAAIWGGRIPIGRWRGFILSFLVFTLTVSVVAGIGRDAGGQWGFQGEAFLTALHSMARTFIVFLLGLGLAVSITPIRLRRSLESVLGFRGRIAPAFQKFLLTVTLMLRFIPIFLNEWERFNRYAIARGKEAGRKSLGGSVRRLSRTAQPFLLSLFRLGDQAAVALESRGVGRQKYPTLLKLSSWGKRDTALVAVVLLLSLVLWLVRGLGA</sequence>
<accession>A0A841T2I3</accession>
<dbReference type="EMBL" id="JACJVQ010000013">
    <property type="protein sequence ID" value="MBB6635301.1"/>
    <property type="molecule type" value="Genomic_DNA"/>
</dbReference>
<keyword evidence="9" id="KW-1278">Translocase</keyword>
<dbReference type="InterPro" id="IPR003439">
    <property type="entry name" value="ABC_transporter-like_ATP-bd"/>
</dbReference>
<evidence type="ECO:0000256" key="1">
    <source>
        <dbReference type="ARBA" id="ARBA00004141"/>
    </source>
</evidence>
<keyword evidence="6 12" id="KW-0812">Transmembrane</keyword>
<name>A0A841T2I3_9BACL</name>
<dbReference type="SUPFAM" id="SSF52540">
    <property type="entry name" value="P-loop containing nucleoside triphosphate hydrolases"/>
    <property type="match status" value="1"/>
</dbReference>
<keyword evidence="8 14" id="KW-0067">ATP-binding</keyword>
<dbReference type="PROSITE" id="PS50893">
    <property type="entry name" value="ABC_TRANSPORTER_2"/>
    <property type="match status" value="1"/>
</dbReference>
<evidence type="ECO:0000256" key="11">
    <source>
        <dbReference type="ARBA" id="ARBA00023136"/>
    </source>
</evidence>
<dbReference type="CDD" id="cd03225">
    <property type="entry name" value="ABC_cobalt_CbiO_domain1"/>
    <property type="match status" value="1"/>
</dbReference>
<dbReference type="AlphaFoldDB" id="A0A841T2I3"/>
<keyword evidence="10 12" id="KW-1133">Transmembrane helix</keyword>
<evidence type="ECO:0000313" key="15">
    <source>
        <dbReference type="Proteomes" id="UP000535838"/>
    </source>
</evidence>
<comment type="similarity">
    <text evidence="3">Belongs to the ABC transporter superfamily.</text>
</comment>
<dbReference type="SMART" id="SM00382">
    <property type="entry name" value="AAA"/>
    <property type="match status" value="1"/>
</dbReference>
<dbReference type="RefSeq" id="WP_185120543.1">
    <property type="nucleotide sequence ID" value="NZ_JACJVQ010000013.1"/>
</dbReference>
<keyword evidence="11 12" id="KW-0472">Membrane</keyword>
<feature type="transmembrane region" description="Helical" evidence="12">
    <location>
        <begin position="400"/>
        <end position="419"/>
    </location>
</feature>
<dbReference type="Pfam" id="PF02361">
    <property type="entry name" value="CbiQ"/>
    <property type="match status" value="1"/>
</dbReference>
<dbReference type="PANTHER" id="PTHR43553">
    <property type="entry name" value="HEAVY METAL TRANSPORTER"/>
    <property type="match status" value="1"/>
</dbReference>
<dbReference type="InterPro" id="IPR003593">
    <property type="entry name" value="AAA+_ATPase"/>
</dbReference>
<evidence type="ECO:0000313" key="14">
    <source>
        <dbReference type="EMBL" id="MBB6635301.1"/>
    </source>
</evidence>
<organism evidence="14 15">
    <name type="scientific">Cohnella thailandensis</name>
    <dbReference type="NCBI Taxonomy" id="557557"/>
    <lineage>
        <taxon>Bacteria</taxon>
        <taxon>Bacillati</taxon>
        <taxon>Bacillota</taxon>
        <taxon>Bacilli</taxon>
        <taxon>Bacillales</taxon>
        <taxon>Paenibacillaceae</taxon>
        <taxon>Cohnella</taxon>
    </lineage>
</organism>
<reference evidence="14 15" key="1">
    <citation type="submission" date="2020-08" db="EMBL/GenBank/DDBJ databases">
        <title>Cohnella phylogeny.</title>
        <authorList>
            <person name="Dunlap C."/>
        </authorList>
    </citation>
    <scope>NUCLEOTIDE SEQUENCE [LARGE SCALE GENOMIC DNA]</scope>
    <source>
        <strain evidence="14 15">DSM 25241</strain>
    </source>
</reference>
<comment type="subcellular location">
    <subcellularLocation>
        <location evidence="2">Cell membrane</location>
        <topology evidence="2">Peripheral membrane protein</topology>
    </subcellularLocation>
    <subcellularLocation>
        <location evidence="1">Membrane</location>
        <topology evidence="1">Multi-pass membrane protein</topology>
    </subcellularLocation>
</comment>
<dbReference type="CDD" id="cd16914">
    <property type="entry name" value="EcfT"/>
    <property type="match status" value="1"/>
</dbReference>
<evidence type="ECO:0000256" key="4">
    <source>
        <dbReference type="ARBA" id="ARBA00022448"/>
    </source>
</evidence>
<feature type="domain" description="ABC transporter" evidence="13">
    <location>
        <begin position="4"/>
        <end position="242"/>
    </location>
</feature>
<evidence type="ECO:0000256" key="5">
    <source>
        <dbReference type="ARBA" id="ARBA00022475"/>
    </source>
</evidence>
<evidence type="ECO:0000256" key="8">
    <source>
        <dbReference type="ARBA" id="ARBA00022840"/>
    </source>
</evidence>
<keyword evidence="7" id="KW-0547">Nucleotide-binding</keyword>
<dbReference type="Proteomes" id="UP000535838">
    <property type="component" value="Unassembled WGS sequence"/>
</dbReference>
<dbReference type="InterPro" id="IPR015856">
    <property type="entry name" value="ABC_transpr_CbiO/EcfA_su"/>
</dbReference>
<evidence type="ECO:0000256" key="6">
    <source>
        <dbReference type="ARBA" id="ARBA00022692"/>
    </source>
</evidence>
<protein>
    <submittedName>
        <fullName evidence="14">ATP-binding cassette domain-containing protein</fullName>
    </submittedName>
</protein>
<dbReference type="Gene3D" id="3.40.50.300">
    <property type="entry name" value="P-loop containing nucleotide triphosphate hydrolases"/>
    <property type="match status" value="1"/>
</dbReference>
<dbReference type="InterPro" id="IPR027417">
    <property type="entry name" value="P-loop_NTPase"/>
</dbReference>
<feature type="transmembrane region" description="Helical" evidence="12">
    <location>
        <begin position="317"/>
        <end position="350"/>
    </location>
</feature>
<proteinExistence type="inferred from homology"/>
<evidence type="ECO:0000256" key="10">
    <source>
        <dbReference type="ARBA" id="ARBA00022989"/>
    </source>
</evidence>
<dbReference type="GO" id="GO:0043190">
    <property type="term" value="C:ATP-binding cassette (ABC) transporter complex"/>
    <property type="evidence" value="ECO:0007669"/>
    <property type="project" value="TreeGrafter"/>
</dbReference>
<feature type="transmembrane region" description="Helical" evidence="12">
    <location>
        <begin position="535"/>
        <end position="554"/>
    </location>
</feature>